<dbReference type="InterPro" id="IPR002826">
    <property type="entry name" value="MptE-like"/>
</dbReference>
<dbReference type="RefSeq" id="WP_008983039.1">
    <property type="nucleotide sequence ID" value="NZ_AKKU01000001.1"/>
</dbReference>
<feature type="domain" description="Glycosyltransferase Maf N-terminal" evidence="2">
    <location>
        <begin position="277"/>
        <end position="504"/>
    </location>
</feature>
<dbReference type="eggNOG" id="COG2604">
    <property type="taxonomic scope" value="Bacteria"/>
</dbReference>
<name>I8UAJ4_9ALTE</name>
<feature type="domain" description="6-hydroxymethylpterin diphosphokinase MptE-like" evidence="1">
    <location>
        <begin position="543"/>
        <end position="699"/>
    </location>
</feature>
<evidence type="ECO:0000313" key="3">
    <source>
        <dbReference type="EMBL" id="EIW90261.1"/>
    </source>
</evidence>
<dbReference type="AlphaFoldDB" id="I8UAJ4"/>
<dbReference type="PATRIC" id="fig|1195246.3.peg.57"/>
<comment type="caution">
    <text evidence="3">The sequence shown here is derived from an EMBL/GenBank/DDBJ whole genome shotgun (WGS) entry which is preliminary data.</text>
</comment>
<dbReference type="Pfam" id="PF01973">
    <property type="entry name" value="MptE-like"/>
    <property type="match status" value="1"/>
</dbReference>
<keyword evidence="4" id="KW-1185">Reference proteome</keyword>
<organism evidence="3 4">
    <name type="scientific">Alishewanella agri BL06</name>
    <dbReference type="NCBI Taxonomy" id="1195246"/>
    <lineage>
        <taxon>Bacteria</taxon>
        <taxon>Pseudomonadati</taxon>
        <taxon>Pseudomonadota</taxon>
        <taxon>Gammaproteobacteria</taxon>
        <taxon>Alteromonadales</taxon>
        <taxon>Alteromonadaceae</taxon>
        <taxon>Alishewanella</taxon>
    </lineage>
</organism>
<dbReference type="STRING" id="1195246.AGRI_00280"/>
<evidence type="ECO:0008006" key="5">
    <source>
        <dbReference type="Google" id="ProtNLM"/>
    </source>
</evidence>
<dbReference type="PANTHER" id="PTHR41786">
    <property type="entry name" value="MOTILITY ACCESSORY FACTOR MAF"/>
    <property type="match status" value="1"/>
</dbReference>
<evidence type="ECO:0000259" key="2">
    <source>
        <dbReference type="Pfam" id="PF20157"/>
    </source>
</evidence>
<reference evidence="3 4" key="1">
    <citation type="journal article" date="2012" name="J. Bacteriol.">
        <title>Genome Sequence of Pectin-Degrading Alishewanella agri, Isolated from Landfill Soil.</title>
        <authorList>
            <person name="Kim J."/>
            <person name="Jung J."/>
            <person name="Sung J.S."/>
            <person name="Chun J."/>
            <person name="Park W."/>
        </authorList>
    </citation>
    <scope>NUCLEOTIDE SEQUENCE [LARGE SCALE GENOMIC DNA]</scope>
    <source>
        <strain evidence="3 4">BL06</strain>
    </source>
</reference>
<evidence type="ECO:0000313" key="4">
    <source>
        <dbReference type="Proteomes" id="UP000035062"/>
    </source>
</evidence>
<dbReference type="InterPro" id="IPR045376">
    <property type="entry name" value="Maf_N"/>
</dbReference>
<accession>I8UAJ4</accession>
<dbReference type="EMBL" id="AKKU01000001">
    <property type="protein sequence ID" value="EIW90261.1"/>
    <property type="molecule type" value="Genomic_DNA"/>
</dbReference>
<dbReference type="PANTHER" id="PTHR41786:SF1">
    <property type="entry name" value="6-HYDROXYMETHYLPTERIN DIPHOSPHOKINASE MPTE-LIKE DOMAIN-CONTAINING PROTEIN"/>
    <property type="match status" value="1"/>
</dbReference>
<gene>
    <name evidence="3" type="ORF">AGRI_00280</name>
</gene>
<dbReference type="Proteomes" id="UP000035062">
    <property type="component" value="Unassembled WGS sequence"/>
</dbReference>
<sequence>MLKYINYQLNTDELAQSYLEQTAAKNIKHYLQDNIAAFSHYMPSVVPLIEQHSMQQYSVFCNKSGELNIVDFATGRVWYGPTPSTEVRTEVELFCNAAPFFELDAADLPFPSNVWPIEPSPKQIDVLVMFGLGLGHQLSTLLQSVSIKYLIIYEPNVDTLVCSLQSNNWRKIFEVAENMGCHIFLQLDNDGSTVAEDLTELSEAAAFNRVYVYRHYFHPVMDQVILHLMRHRGDKQELLSSRQQFLPFDEVQDYVAERAGNNLGNIVSGSKIHAKSLYEKNLTALKKYYPKVHEEIIKHQPKHWQLVKDIAGKPNLYHGERRAFFYQHIWDESAQLITYFTQNPYKDDVLLGQTSVDKFQHYIHYSHIAKTQPLISKQLKQKIHLPEEVDSLLLFGVALGKHIELLTAKHKIKNFYICEPNLDFFAASLRVTDWSAIFEQAEKNGHRIYLNLGGDGSTYFYDLMAQFYQVGAYSIANTYMFSAYYNHKMHQAIANLRAELKVVLALGEYYDHCRYGIAHTHNSLVCGHKFLKQDNQHFRQLAALELPVFIVGNGPSLDSSFEYILQHREQVIVISCGTALYSLYKKGITPDFHAEVEQNRSTYCWISQVKDKAYLKKIRLISVNGIHPETADLFCDTLLCFKDGESSTNFFDRGLRTRDIHVASLSYAYPTVTNLVLNYALRVGFKVFYLFGVDLGYADVRYHHSQASAYYRKDGTEVYDYQQTHGGGLPAIGNFQPLVFTKPEFDMSRKLLEQAIEKAGRKVEVYNCSNGVRIKGAVPLKPENILFTDVPKNKEQLLTELIAQAFFDDLREQGSAIYGEIDFDLFRQTKQEWLALFDMDINTQEQAKNFVSEQWRLLQRKARQAGDPTFFLFYGSTNYFGGLMTKVAACISNEDEEFLRVFHQVLQVWRDYVVSACDAFLLQPLKFDDVDVGHLFSK</sequence>
<protein>
    <recommendedName>
        <fullName evidence="5">DUF115 domain-containing protein</fullName>
    </recommendedName>
</protein>
<evidence type="ECO:0000259" key="1">
    <source>
        <dbReference type="Pfam" id="PF01973"/>
    </source>
</evidence>
<proteinExistence type="predicted"/>
<dbReference type="Pfam" id="PF20157">
    <property type="entry name" value="Maf_flag10_N"/>
    <property type="match status" value="2"/>
</dbReference>
<dbReference type="Gene3D" id="3.90.1480.10">
    <property type="entry name" value="Alpha-2,3-sialyltransferase"/>
    <property type="match status" value="1"/>
</dbReference>
<feature type="domain" description="Glycosyltransferase Maf N-terminal" evidence="2">
    <location>
        <begin position="120"/>
        <end position="231"/>
    </location>
</feature>